<evidence type="ECO:0000313" key="2">
    <source>
        <dbReference type="EMBL" id="GAT64107.1"/>
    </source>
</evidence>
<comment type="caution">
    <text evidence="2">The sequence shown here is derived from an EMBL/GenBank/DDBJ whole genome shotgun (WGS) entry which is preliminary data.</text>
</comment>
<reference evidence="3" key="2">
    <citation type="journal article" date="2017" name="Genome Announc.">
        <title>Draft genome sequence of Paludibacter jiangxiensis NM7(T), a propionate-producing fermentative bacterium.</title>
        <authorList>
            <person name="Qiu Y.-L."/>
            <person name="Tourlousse D.M."/>
            <person name="Matsuura N."/>
            <person name="Ohashi A."/>
            <person name="Sekiguchi Y."/>
        </authorList>
    </citation>
    <scope>NUCLEOTIDE SEQUENCE [LARGE SCALE GENOMIC DNA]</scope>
    <source>
        <strain evidence="3">NM7</strain>
    </source>
</reference>
<feature type="transmembrane region" description="Helical" evidence="1">
    <location>
        <begin position="165"/>
        <end position="188"/>
    </location>
</feature>
<feature type="transmembrane region" description="Helical" evidence="1">
    <location>
        <begin position="200"/>
        <end position="217"/>
    </location>
</feature>
<evidence type="ECO:0000256" key="1">
    <source>
        <dbReference type="SAM" id="Phobius"/>
    </source>
</evidence>
<protein>
    <submittedName>
        <fullName evidence="2">Uncharacterized protein</fullName>
    </submittedName>
</protein>
<gene>
    <name evidence="2" type="ORF">PJIAN_4654</name>
</gene>
<proteinExistence type="predicted"/>
<dbReference type="EMBL" id="BDCR01000004">
    <property type="protein sequence ID" value="GAT64107.1"/>
    <property type="molecule type" value="Genomic_DNA"/>
</dbReference>
<sequence>MKVQLHHRSIAQGFYSLCKIIVLTVMVNILLIACQLNVIPGNPVTSDKQISSFGLSIISGLVTIEKTDIFTQAQDPPVDPQEKTQTEINSYRKVVVIVFFSFVLLFLFRDFFIFIIWAISSHNSKLQKSNMLALENLVRSHKKRVLFRAHRRRIHSKWNTFKLTYWGRNIICILFSIIAWIVMFVIFVHQAHPYSDLTPLWKAIAYAPIVIVLGYIIQKVIKGANDIMHHANKSNYEKHALGLDN</sequence>
<name>A0A161LGM3_9BACT</name>
<dbReference type="PROSITE" id="PS51257">
    <property type="entry name" value="PROKAR_LIPOPROTEIN"/>
    <property type="match status" value="1"/>
</dbReference>
<reference evidence="3" key="1">
    <citation type="submission" date="2016-04" db="EMBL/GenBank/DDBJ databases">
        <title>Draft genome sequence of Paludibacter jiangxiensis strain NM7.</title>
        <authorList>
            <person name="Qiu Y."/>
            <person name="Matsuura N."/>
            <person name="Ohashi A."/>
            <person name="Tourlousse M.D."/>
            <person name="Sekiguchi Y."/>
        </authorList>
    </citation>
    <scope>NUCLEOTIDE SEQUENCE [LARGE SCALE GENOMIC DNA]</scope>
    <source>
        <strain evidence="3">NM7</strain>
    </source>
</reference>
<keyword evidence="1" id="KW-0472">Membrane</keyword>
<evidence type="ECO:0000313" key="3">
    <source>
        <dbReference type="Proteomes" id="UP000076586"/>
    </source>
</evidence>
<keyword evidence="3" id="KW-1185">Reference proteome</keyword>
<feature type="transmembrane region" description="Helical" evidence="1">
    <location>
        <begin position="20"/>
        <end position="39"/>
    </location>
</feature>
<feature type="transmembrane region" description="Helical" evidence="1">
    <location>
        <begin position="94"/>
        <end position="119"/>
    </location>
</feature>
<accession>A0A161LGM3</accession>
<keyword evidence="1" id="KW-0812">Transmembrane</keyword>
<organism evidence="2 3">
    <name type="scientific">Paludibacter jiangxiensis</name>
    <dbReference type="NCBI Taxonomy" id="681398"/>
    <lineage>
        <taxon>Bacteria</taxon>
        <taxon>Pseudomonadati</taxon>
        <taxon>Bacteroidota</taxon>
        <taxon>Bacteroidia</taxon>
        <taxon>Bacteroidales</taxon>
        <taxon>Paludibacteraceae</taxon>
        <taxon>Paludibacter</taxon>
    </lineage>
</organism>
<keyword evidence="1" id="KW-1133">Transmembrane helix</keyword>
<dbReference type="AlphaFoldDB" id="A0A161LGM3"/>
<dbReference type="RefSeq" id="WP_153802576.1">
    <property type="nucleotide sequence ID" value="NZ_BDCR01000004.1"/>
</dbReference>
<dbReference type="Proteomes" id="UP000076586">
    <property type="component" value="Unassembled WGS sequence"/>
</dbReference>